<accession>A0AAD6B6D3</accession>
<reference evidence="1" key="1">
    <citation type="submission" date="2022-11" db="EMBL/GenBank/DDBJ databases">
        <title>Chromosome-level genome of Pogonophryne albipinna.</title>
        <authorList>
            <person name="Jo E."/>
        </authorList>
    </citation>
    <scope>NUCLEOTIDE SEQUENCE</scope>
    <source>
        <strain evidence="1">SGF0006</strain>
        <tissue evidence="1">Muscle</tissue>
    </source>
</reference>
<keyword evidence="2" id="KW-1185">Reference proteome</keyword>
<gene>
    <name evidence="1" type="ORF">JOQ06_028381</name>
</gene>
<proteinExistence type="predicted"/>
<dbReference type="AlphaFoldDB" id="A0AAD6B6D3"/>
<evidence type="ECO:0000313" key="2">
    <source>
        <dbReference type="Proteomes" id="UP001219934"/>
    </source>
</evidence>
<dbReference type="Proteomes" id="UP001219934">
    <property type="component" value="Unassembled WGS sequence"/>
</dbReference>
<evidence type="ECO:0000313" key="1">
    <source>
        <dbReference type="EMBL" id="KAJ4938915.1"/>
    </source>
</evidence>
<feature type="non-terminal residue" evidence="1">
    <location>
        <position position="1"/>
    </location>
</feature>
<organism evidence="1 2">
    <name type="scientific">Pogonophryne albipinna</name>
    <dbReference type="NCBI Taxonomy" id="1090488"/>
    <lineage>
        <taxon>Eukaryota</taxon>
        <taxon>Metazoa</taxon>
        <taxon>Chordata</taxon>
        <taxon>Craniata</taxon>
        <taxon>Vertebrata</taxon>
        <taxon>Euteleostomi</taxon>
        <taxon>Actinopterygii</taxon>
        <taxon>Neopterygii</taxon>
        <taxon>Teleostei</taxon>
        <taxon>Neoteleostei</taxon>
        <taxon>Acanthomorphata</taxon>
        <taxon>Eupercaria</taxon>
        <taxon>Perciformes</taxon>
        <taxon>Notothenioidei</taxon>
        <taxon>Pogonophryne</taxon>
    </lineage>
</organism>
<dbReference type="EMBL" id="JAPTMU010000008">
    <property type="protein sequence ID" value="KAJ4938915.1"/>
    <property type="molecule type" value="Genomic_DNA"/>
</dbReference>
<protein>
    <submittedName>
        <fullName evidence="1">Uncharacterized protein</fullName>
    </submittedName>
</protein>
<comment type="caution">
    <text evidence="1">The sequence shown here is derived from an EMBL/GenBank/DDBJ whole genome shotgun (WGS) entry which is preliminary data.</text>
</comment>
<feature type="non-terminal residue" evidence="1">
    <location>
        <position position="184"/>
    </location>
</feature>
<name>A0AAD6B6D3_9TELE</name>
<sequence length="184" mass="20387">VLTVQMRSQLKCGSSEVEEDRNLFHRGLANGKQTPMRGHTHTKGHIVSHPHILIFMLPSQGPCPTRTQREPRGIGSFLHDRKTQFIIITPSHLRPHLLSPLSLYFLTPPPSTRSALSPFLSPATTHPFTRSLLPSLPLLTSLPPKNIVCMAGANMLGHPSCEPVEWQDPPLCEAHKTSQPPLKT</sequence>